<dbReference type="Proteomes" id="UP000005496">
    <property type="component" value="Unassembled WGS sequence"/>
</dbReference>
<dbReference type="CDD" id="cd06325">
    <property type="entry name" value="PBP1_ABC_unchar_transporter"/>
    <property type="match status" value="1"/>
</dbReference>
<dbReference type="EMBL" id="ACJN02000002">
    <property type="protein sequence ID" value="EFI34702.1"/>
    <property type="molecule type" value="Genomic_DNA"/>
</dbReference>
<dbReference type="Pfam" id="PF04392">
    <property type="entry name" value="ABC_sub_bind"/>
    <property type="match status" value="1"/>
</dbReference>
<dbReference type="InterPro" id="IPR028082">
    <property type="entry name" value="Peripla_BP_I"/>
</dbReference>
<dbReference type="SUPFAM" id="SSF53822">
    <property type="entry name" value="Periplasmic binding protein-like I"/>
    <property type="match status" value="1"/>
</dbReference>
<protein>
    <recommendedName>
        <fullName evidence="3">ABC transporter substrate binding protein</fullName>
    </recommendedName>
</protein>
<keyword evidence="2" id="KW-1185">Reference proteome</keyword>
<gene>
    <name evidence="1" type="ORF">Dthio_PD2074</name>
</gene>
<dbReference type="PANTHER" id="PTHR35271:SF1">
    <property type="entry name" value="ABC TRANSPORTER, SUBSTRATE-BINDING LIPOPROTEIN"/>
    <property type="match status" value="1"/>
</dbReference>
<evidence type="ECO:0000313" key="1">
    <source>
        <dbReference type="EMBL" id="EFI34702.1"/>
    </source>
</evidence>
<dbReference type="InterPro" id="IPR007487">
    <property type="entry name" value="ABC_transpt-TYRBP-like"/>
</dbReference>
<dbReference type="eggNOG" id="COG2984">
    <property type="taxonomic scope" value="Bacteria"/>
</dbReference>
<name>D6SPM6_9BACT</name>
<organism evidence="1 2">
    <name type="scientific">Desulfonatronospira thiodismutans ASO3-1</name>
    <dbReference type="NCBI Taxonomy" id="555779"/>
    <lineage>
        <taxon>Bacteria</taxon>
        <taxon>Pseudomonadati</taxon>
        <taxon>Thermodesulfobacteriota</taxon>
        <taxon>Desulfovibrionia</taxon>
        <taxon>Desulfovibrionales</taxon>
        <taxon>Desulfonatronovibrionaceae</taxon>
        <taxon>Desulfonatronospira</taxon>
    </lineage>
</organism>
<evidence type="ECO:0008006" key="3">
    <source>
        <dbReference type="Google" id="ProtNLM"/>
    </source>
</evidence>
<evidence type="ECO:0000313" key="2">
    <source>
        <dbReference type="Proteomes" id="UP000005496"/>
    </source>
</evidence>
<reference evidence="1" key="1">
    <citation type="submission" date="2010-05" db="EMBL/GenBank/DDBJ databases">
        <title>The draft genome of Desulfonatronospira thiodismutans ASO3-1.</title>
        <authorList>
            <consortium name="US DOE Joint Genome Institute (JGI-PGF)"/>
            <person name="Lucas S."/>
            <person name="Copeland A."/>
            <person name="Lapidus A."/>
            <person name="Cheng J.-F."/>
            <person name="Bruce D."/>
            <person name="Goodwin L."/>
            <person name="Pitluck S."/>
            <person name="Chertkov O."/>
            <person name="Brettin T."/>
            <person name="Detter J.C."/>
            <person name="Han C."/>
            <person name="Land M.L."/>
            <person name="Hauser L."/>
            <person name="Kyrpides N."/>
            <person name="Mikhailova N."/>
            <person name="Muyzer G."/>
            <person name="Woyke T."/>
        </authorList>
    </citation>
    <scope>NUCLEOTIDE SEQUENCE [LARGE SCALE GENOMIC DNA]</scope>
    <source>
        <strain evidence="1">ASO3-1</strain>
    </source>
</reference>
<dbReference type="OrthoDB" id="9776955at2"/>
<dbReference type="Gene3D" id="3.40.50.2300">
    <property type="match status" value="2"/>
</dbReference>
<dbReference type="PANTHER" id="PTHR35271">
    <property type="entry name" value="ABC TRANSPORTER, SUBSTRATE-BINDING LIPOPROTEIN-RELATED"/>
    <property type="match status" value="1"/>
</dbReference>
<proteinExistence type="predicted"/>
<comment type="caution">
    <text evidence="1">The sequence shown here is derived from an EMBL/GenBank/DDBJ whole genome shotgun (WGS) entry which is preliminary data.</text>
</comment>
<accession>D6SPM6</accession>
<dbReference type="AlphaFoldDB" id="D6SPM6"/>
<sequence>MNRIHLLSGLLFLLVNAVGLPEGLSSAWAQDFRVAILHSIRHPALDEAASGVIQHFQDKDVNIEFTQVFMNREQDEGKNEKDHISKISELDPNLVITLGTQASQEAVRKMESVDIVFSAVTDPVGAGLITDMHKPGGRVTGLTDMSPVREQLDMITWVHPGISTLGIVFSEFEQNAVLIKKRLQEMAGDSGLELLTAPVGPGGDVQDAALGILDRVQALYISTDNYVVQHVSMLARLCALHDVPLYAADPSSVAEGAMASLSIDYHSMGLQTGAMAKRILEGEKPGDISVEKPREVNITINTSSAEKMNVDLPLDLMLAADRVYDRFPEIVQ</sequence>